<feature type="domain" description="TFIIS N-terminal" evidence="5">
    <location>
        <begin position="193"/>
        <end position="266"/>
    </location>
</feature>
<feature type="compositionally biased region" description="Polar residues" evidence="4">
    <location>
        <begin position="1346"/>
        <end position="1358"/>
    </location>
</feature>
<feature type="compositionally biased region" description="Basic and acidic residues" evidence="4">
    <location>
        <begin position="407"/>
        <end position="423"/>
    </location>
</feature>
<feature type="compositionally biased region" description="Gly residues" evidence="4">
    <location>
        <begin position="3354"/>
        <end position="3372"/>
    </location>
</feature>
<evidence type="ECO:0000313" key="6">
    <source>
        <dbReference type="EMBL" id="GBG89491.1"/>
    </source>
</evidence>
<feature type="compositionally biased region" description="Gly residues" evidence="4">
    <location>
        <begin position="1167"/>
        <end position="1180"/>
    </location>
</feature>
<feature type="compositionally biased region" description="Gly residues" evidence="4">
    <location>
        <begin position="296"/>
        <end position="324"/>
    </location>
</feature>
<evidence type="ECO:0000259" key="5">
    <source>
        <dbReference type="PROSITE" id="PS51319"/>
    </source>
</evidence>
<feature type="compositionally biased region" description="Low complexity" evidence="4">
    <location>
        <begin position="1258"/>
        <end position="1272"/>
    </location>
</feature>
<gene>
    <name evidence="6" type="ORF">CBR_g49282</name>
</gene>
<feature type="region of interest" description="Disordered" evidence="4">
    <location>
        <begin position="1"/>
        <end position="109"/>
    </location>
</feature>
<feature type="region of interest" description="Disordered" evidence="4">
    <location>
        <begin position="1154"/>
        <end position="1180"/>
    </location>
</feature>
<evidence type="ECO:0000256" key="3">
    <source>
        <dbReference type="PROSITE-ProRule" id="PRU00649"/>
    </source>
</evidence>
<feature type="region of interest" description="Disordered" evidence="4">
    <location>
        <begin position="2858"/>
        <end position="2879"/>
    </location>
</feature>
<feature type="region of interest" description="Disordered" evidence="4">
    <location>
        <begin position="271"/>
        <end position="372"/>
    </location>
</feature>
<comment type="subcellular location">
    <subcellularLocation>
        <location evidence="1 3">Nucleus</location>
    </subcellularLocation>
</comment>
<feature type="region of interest" description="Disordered" evidence="4">
    <location>
        <begin position="386"/>
        <end position="624"/>
    </location>
</feature>
<feature type="compositionally biased region" description="Gly residues" evidence="4">
    <location>
        <begin position="2928"/>
        <end position="2942"/>
    </location>
</feature>
<dbReference type="GO" id="GO:0005634">
    <property type="term" value="C:nucleus"/>
    <property type="evidence" value="ECO:0007669"/>
    <property type="project" value="UniProtKB-SubCell"/>
</dbReference>
<feature type="region of interest" description="Disordered" evidence="4">
    <location>
        <begin position="1521"/>
        <end position="1547"/>
    </location>
</feature>
<sequence length="3499" mass="336691">MQSSGQSGTTTSRHASVAGGGSFHHAKSGVEGMHTHGGGGGGGSAPTGKGKKRERGDVDSEPSKRERPSSRATMDGEGGGGPAVISKRERGSNNSQSKSDIDISGLVDKDGGLSGPSSVDQLLAFMQSSDVHKGGVSCVMKRERLTGIIGSTCRDECLSRFVHSGGHKILSEWMQEAQKASAAAAKAANAGGDGASGVGKDDEVESVDSFLVVLLKALEKLPLDGEALRGSSLNKCVRGLKSHKCAEVQQRAKRLIEGWRKVARHETVVTEKQEGVGGGAGAEAEEGECEAETSRGVGGGGTWGGGKRGGGGGGEVGSSGGGKGNVSDSGHPTGGGGKGGTGGGSRSAASRGGFGGVERTVRGSGSNGVSNGVVREASLKECMAGKGMAGGGSCSPLAGKMGGGDRSVGERQVGAREMHREDGSGGGGRSSPYAHREASLRSGSGGMNKEGGGGVGSRLAPSAGGRKDSPARSPTCHAASEGKAGSTTGGAAGGTTHAKGGGGGSPAGWMKADPGFEKGGAGSGNVMGTPVGQSTKGGGGNGNNVSKEEEKAKSNGVMGAGGSSRNNGVGGTSSRTSAWTTDGESAGSTQGSAGKSSRATGGEGRQSVAGAGVGTSNLGKGSGGGGIVTTVMKDEKAPKQANAKSASGFNVKVMGGGKGGGAASNGGAVNGNGGGKSGVAAVTGKGGGGGVPGDGSSAMEVAKLSSAKAWGDAKPPPGANGGGCAGAGMEPSPRGGPKTSAAASSPSPGNAPASSLFNRNGNSGFRPWSSSAGAGSSSNSSATERGRIRNLSSMSSPGGSPTASCCLGWGVGVGVGVGVVGAPSARTVPVKVELASERRVGAVDVSGGGAMGKSSVVGGRDARMLVGMSAAAAGLTAIAAAGSGGEDASYNFASAPHLSSCFPLGVMGGAEAGDRDAPGNSGSMGNVVMVQAQQGGRVLSPVDGEGCVPSGPSGTTVPAIAVGGGAMRHGSVIGRGCMPGGGDIQERGPGPAQAMADATAASTCITGPPNTNLVMSLRGMRPPSLVGVVGTKIGNVTVVGGSGSGTPSGGGGGEDCPSGGGVSREPGGGFGAGICGMENGGAAGIADDLVRMAAAAGLERIPSHSNGAGASGPAPMSPAVSSAGVSMAGTAGSLLSGIIGAAAAAVSQQQQQLLQQQQQQEEHSLEGGSGEKVGRGGVGGSNAVASILPLTQGSLMTTMTMGVGGGRQGGGEEVDRSNRCDVGMGEAADRAMMEGGKDAAAGGGGGLEERGRAGAVEVSSSRELSERSVGSETHSHGLNGVSVGATSCAQFRSGGGTVGAADGERAVLHGTSTVGGAGVVSAPVSSPDRGRSIVVGAEGSPKHVDQQPQQHGVGSFSMTPPAASPCSNAGGGMLSSTAGDDSISAGGPSPMYVVARHGLGSLSMTNREGGAVTMSSSSLMQQQQPQQGASAVWEREGSDLGAVEGGAERRRAHVSNEAADMDSPYGSGSELEPGELREEDEHHLQPTAQGPVITSSVAVVPPPDGSSSSPRRLDAVENEKVAAGRSGDVGGECRTTSSSSNRRGGVDGVVHQSHETSGAACVGANDGGNPGCTLVDSAAGAVRERSSPAAAGSCESSPSVRGRDARRWAGGEEATLLDEKAMASPTSRARGFAVEGGRNGGGVDDGVASGAQGALMMDAATGNGQSGAVSGHGNCDSSAGFRAVATGGASGGGDDGAMRGEREAKGGVGGGGVLCGRNDGGKQGTVGGEEGNRVVAAPPPRGELKKGGGEEREWRGGRDGTGCDLSAWGTTDEGGDGSSGFRADRQCGVALMTGCRGGSDKEDKAATVAPREENAGAEDQEMEEGEVGGPSDMDTGGEVDGRDGGGKNGEGCVGADNKRECSAPVRRDEGGDSNVPSPTHWGDQKSQQQQHRSALNGDSCGRGEEGRGGEVIAPRCAGSTDVADEGMNGDRGGDGGGEATAVAGNLHMSCSPSSKSGIGVAGNGVVVAHQQSGEKRAVECGSGGSRAKEEANGCGAPGATVSSMEEVNDGVSVTMEAGCSGARGGPQGAAAVMERVSSSLAGAEAIAEKKRDMEGIEAGVDAISREHGEEGGAASGGDEDGGARGGGGGGSRGTSNKGETIVVADQAELRKCGGGGARGGGTGKGMGGMEGVGGGISSSASASAALVGGGCAGGGSVPDRFDMNVGPAAEEGDGVAMEVTMQGEEGRWSQWCDGGARNLSRPASRAGGVGGEGPARCTSDAAAQPQQHHLTTTQATVSRVEEVMKRKAAVEDLGGRKMHFPPLSNAAEEKGTGEERRGVAAASPDDLGEPKTPEQGSESVMVELGPSSSSGGASERPDFDLNVVDESAGQDQLGAIEPVTAAAATSLTGVPSSAHSSGGGEASHVPLHSASEGGGAAAEVTRKGEGSCAGVAARDSERVGAAGNSPPPASAAAAAAIGSKCVVAVGHKDGQPTAAMVLDVPGGTGAATAAAAAAAGGGGGGGAGTTAFTASHSDSRSGGVIELNRRPVVEFDLNVAEPNLMTDEDEVATMPRPIPSMPSAQQTPRGGLSAMGGGSPNLIAAGGPTHAAPVSTPLASSSSSMVTMTHAAVLPHVVHSSAAAAAAVVAAMARSHISAGGVGVGAPPSMLSREGGMLDCVGVNNTSSSNCGPSFVSSMGSNPGGSGMMLMHGMHSVPLAASSQTAMAAAAGSVGQGTVVSVSSPRLMSAGSVASLSSTPASLMLQGRGVGPVIAAAAAAGGSSVSASVIATVLPQHSNSGQHQGGVQQLVGGHQQLVGGYQQLSHHQAQGMFSPTISLAGAAASAPSAALIPPSSYTSVSQLMMNGVVSGRHAEQLSAPLSRGGGAGNAAAVASFGMTAGAGGGGGRGGGGASVNGAGNTAGGGGSSTTTSSGCAAANSAGGSARRNFDLNQVDILDECGDGPSSQPSAVGAVPAAATDGAERSGGTIRVVGGGSSMTTGRGGVGGGGVSGLVGGSGNASAGGGSYGGTHNPLSSPVTGGGGGYGGGGGGGDTSFVSGGGGAVSSREPSQSVGGSRVKLDIDLNDGPSAMDDVHADSASSRILPERDPQQPPMHQQKRATPASMPASASIVSMTAAVPAVVLVPSTSVSSAAAALAGNLHSPAGGGGVSLHFPPPLPPSHPSVLSPASSSVHPSEGGSCSSPWFPAAAGGGSAIPLPAGPGIPPSYGGGGGGGNSAAIPFAGGGLSPSPPSLVGGSHGGHHHHQHHQRQGFVSSEGMRSGGGGSYPAGGGASAPSYAGFNIAATSPTHHSHTQGGSGGFAGHSSFPAYAQHHAPSSGYPSPPSPFLPSTVSFACYPGPGGEGSSGGGGSAGVPPPNVAGSSAMAPYVRMPYPPSSAALQAPPYYPLMVSGGGPSACGGAGGGTGPSKASGPGGFAAAGSSRPTLDLNSSVEGTGDGETHLDERMNDVDIVRYRGGVVAAATGGGLGGGPSVGFLAERMRAAAGVRFELGLKYDGGGAGGVNAPSAGPFIKGVENPWSLASTKRKEPESGHDVYSAFKQPMRW</sequence>
<feature type="region of interest" description="Disordered" evidence="4">
    <location>
        <begin position="3477"/>
        <end position="3499"/>
    </location>
</feature>
<feature type="region of interest" description="Disordered" evidence="4">
    <location>
        <begin position="1977"/>
        <end position="2001"/>
    </location>
</feature>
<feature type="region of interest" description="Disordered" evidence="4">
    <location>
        <begin position="2200"/>
        <end position="2238"/>
    </location>
</feature>
<feature type="compositionally biased region" description="Basic residues" evidence="4">
    <location>
        <begin position="3195"/>
        <end position="3205"/>
    </location>
</feature>
<dbReference type="InterPro" id="IPR003617">
    <property type="entry name" value="TFIIS/CRSP70_N_sub"/>
</dbReference>
<feature type="compositionally biased region" description="Gly residues" evidence="4">
    <location>
        <begin position="2083"/>
        <end position="2092"/>
    </location>
</feature>
<feature type="compositionally biased region" description="Basic and acidic residues" evidence="4">
    <location>
        <begin position="54"/>
        <end position="69"/>
    </location>
</feature>
<evidence type="ECO:0000256" key="2">
    <source>
        <dbReference type="ARBA" id="ARBA00023242"/>
    </source>
</evidence>
<feature type="compositionally biased region" description="Basic and acidic residues" evidence="4">
    <location>
        <begin position="1798"/>
        <end position="1814"/>
    </location>
</feature>
<feature type="region of interest" description="Disordered" evidence="4">
    <location>
        <begin position="2453"/>
        <end position="2478"/>
    </location>
</feature>
<dbReference type="Pfam" id="PF08711">
    <property type="entry name" value="Med26"/>
    <property type="match status" value="1"/>
</dbReference>
<feature type="compositionally biased region" description="Gly residues" evidence="4">
    <location>
        <begin position="2975"/>
        <end position="2999"/>
    </location>
</feature>
<dbReference type="Gramene" id="GBG89491">
    <property type="protein sequence ID" value="GBG89491"/>
    <property type="gene ID" value="CBR_g49282"/>
</dbReference>
<dbReference type="SMART" id="SM00509">
    <property type="entry name" value="TFS2N"/>
    <property type="match status" value="1"/>
</dbReference>
<dbReference type="Gene3D" id="1.20.930.10">
    <property type="entry name" value="Conserved domain common to transcription factors TFIIS, elongin A, CRSP70"/>
    <property type="match status" value="1"/>
</dbReference>
<feature type="region of interest" description="Disordered" evidence="4">
    <location>
        <begin position="1407"/>
        <end position="1491"/>
    </location>
</feature>
<feature type="compositionally biased region" description="Gly residues" evidence="4">
    <location>
        <begin position="2455"/>
        <end position="2464"/>
    </location>
</feature>
<keyword evidence="7" id="KW-1185">Reference proteome</keyword>
<feature type="region of interest" description="Disordered" evidence="4">
    <location>
        <begin position="2347"/>
        <end position="2382"/>
    </location>
</feature>
<feature type="compositionally biased region" description="Gly residues" evidence="4">
    <location>
        <begin position="443"/>
        <end position="456"/>
    </location>
</feature>
<evidence type="ECO:0000256" key="4">
    <source>
        <dbReference type="SAM" id="MobiDB-lite"/>
    </source>
</evidence>
<feature type="compositionally biased region" description="Basic and acidic residues" evidence="4">
    <location>
        <begin position="1474"/>
        <end position="1484"/>
    </location>
</feature>
<feature type="compositionally biased region" description="Acidic residues" evidence="4">
    <location>
        <begin position="1815"/>
        <end position="1826"/>
    </location>
</feature>
<feature type="compositionally biased region" description="Low complexity" evidence="4">
    <location>
        <begin position="2864"/>
        <end position="2879"/>
    </location>
</feature>
<dbReference type="InterPro" id="IPR017923">
    <property type="entry name" value="TFIIS_N"/>
</dbReference>
<feature type="compositionally biased region" description="Gly residues" evidence="4">
    <location>
        <begin position="332"/>
        <end position="345"/>
    </location>
</feature>
<feature type="compositionally biased region" description="Low complexity" evidence="4">
    <location>
        <begin position="1107"/>
        <end position="1124"/>
    </location>
</feature>
<feature type="region of interest" description="Disordered" evidence="4">
    <location>
        <begin position="3354"/>
        <end position="3397"/>
    </location>
</feature>
<feature type="region of interest" description="Disordered" evidence="4">
    <location>
        <begin position="3103"/>
        <end position="3136"/>
    </location>
</feature>
<feature type="region of interest" description="Disordered" evidence="4">
    <location>
        <begin position="2067"/>
        <end position="2097"/>
    </location>
</feature>
<evidence type="ECO:0000313" key="7">
    <source>
        <dbReference type="Proteomes" id="UP000265515"/>
    </source>
</evidence>
<evidence type="ECO:0000256" key="1">
    <source>
        <dbReference type="ARBA" id="ARBA00004123"/>
    </source>
</evidence>
<feature type="compositionally biased region" description="Gly residues" evidence="4">
    <location>
        <begin position="3215"/>
        <end position="3225"/>
    </location>
</feature>
<feature type="compositionally biased region" description="Polar residues" evidence="4">
    <location>
        <begin position="563"/>
        <end position="599"/>
    </location>
</feature>
<feature type="compositionally biased region" description="Polar residues" evidence="4">
    <location>
        <begin position="3378"/>
        <end position="3388"/>
    </location>
</feature>
<feature type="region of interest" description="Disordered" evidence="4">
    <location>
        <begin position="707"/>
        <end position="785"/>
    </location>
</feature>
<reference evidence="6 7" key="1">
    <citation type="journal article" date="2018" name="Cell">
        <title>The Chara Genome: Secondary Complexity and Implications for Plant Terrestrialization.</title>
        <authorList>
            <person name="Nishiyama T."/>
            <person name="Sakayama H."/>
            <person name="Vries J.D."/>
            <person name="Buschmann H."/>
            <person name="Saint-Marcoux D."/>
            <person name="Ullrich K.K."/>
            <person name="Haas F.B."/>
            <person name="Vanderstraeten L."/>
            <person name="Becker D."/>
            <person name="Lang D."/>
            <person name="Vosolsobe S."/>
            <person name="Rombauts S."/>
            <person name="Wilhelmsson P.K.I."/>
            <person name="Janitza P."/>
            <person name="Kern R."/>
            <person name="Heyl A."/>
            <person name="Rumpler F."/>
            <person name="Villalobos L.I.A.C."/>
            <person name="Clay J.M."/>
            <person name="Skokan R."/>
            <person name="Toyoda A."/>
            <person name="Suzuki Y."/>
            <person name="Kagoshima H."/>
            <person name="Schijlen E."/>
            <person name="Tajeshwar N."/>
            <person name="Catarino B."/>
            <person name="Hetherington A.J."/>
            <person name="Saltykova A."/>
            <person name="Bonnot C."/>
            <person name="Breuninger H."/>
            <person name="Symeonidi A."/>
            <person name="Radhakrishnan G.V."/>
            <person name="Van Nieuwerburgh F."/>
            <person name="Deforce D."/>
            <person name="Chang C."/>
            <person name="Karol K.G."/>
            <person name="Hedrich R."/>
            <person name="Ulvskov P."/>
            <person name="Glockner G."/>
            <person name="Delwiche C.F."/>
            <person name="Petrasek J."/>
            <person name="Van de Peer Y."/>
            <person name="Friml J."/>
            <person name="Beilby M."/>
            <person name="Dolan L."/>
            <person name="Kohara Y."/>
            <person name="Sugano S."/>
            <person name="Fujiyama A."/>
            <person name="Delaux P.-M."/>
            <person name="Quint M."/>
            <person name="TheiBen G."/>
            <person name="Hagemann M."/>
            <person name="Harholt J."/>
            <person name="Dunand C."/>
            <person name="Zachgo S."/>
            <person name="Langdale J."/>
            <person name="Maumus F."/>
            <person name="Straeten D.V.D."/>
            <person name="Gould S.B."/>
            <person name="Rensing S.A."/>
        </authorList>
    </citation>
    <scope>NUCLEOTIDE SEQUENCE [LARGE SCALE GENOMIC DNA]</scope>
    <source>
        <strain evidence="6 7">S276</strain>
    </source>
</reference>
<feature type="compositionally biased region" description="Low complexity" evidence="4">
    <location>
        <begin position="740"/>
        <end position="755"/>
    </location>
</feature>
<dbReference type="Proteomes" id="UP000265515">
    <property type="component" value="Unassembled WGS sequence"/>
</dbReference>
<feature type="region of interest" description="Disordered" evidence="4">
    <location>
        <begin position="2892"/>
        <end position="2942"/>
    </location>
</feature>
<keyword evidence="2 3" id="KW-0539">Nucleus</keyword>
<feature type="compositionally biased region" description="Low complexity" evidence="4">
    <location>
        <begin position="362"/>
        <end position="372"/>
    </location>
</feature>
<dbReference type="OrthoDB" id="1917005at2759"/>
<feature type="region of interest" description="Disordered" evidence="4">
    <location>
        <begin position="1104"/>
        <end position="1124"/>
    </location>
</feature>
<feature type="compositionally biased region" description="Low complexity" evidence="4">
    <location>
        <begin position="769"/>
        <end position="782"/>
    </location>
</feature>
<feature type="region of interest" description="Disordered" evidence="4">
    <location>
        <begin position="3175"/>
        <end position="3225"/>
    </location>
</feature>
<dbReference type="EMBL" id="BFEA01000740">
    <property type="protein sequence ID" value="GBG89491.1"/>
    <property type="molecule type" value="Genomic_DNA"/>
</dbReference>
<feature type="region of interest" description="Disordered" evidence="4">
    <location>
        <begin position="1258"/>
        <end position="1278"/>
    </location>
</feature>
<protein>
    <recommendedName>
        <fullName evidence="5">TFIIS N-terminal domain-containing protein</fullName>
    </recommendedName>
</protein>
<dbReference type="PANTHER" id="PTHR46548">
    <property type="entry name" value="BAH AND TFIIS DOMAIN-CONTAINING PROTEIN-RELATED"/>
    <property type="match status" value="1"/>
</dbReference>
<dbReference type="OMA" id="WYGITTD"/>
<accession>A0A388M4L2</accession>
<feature type="compositionally biased region" description="Low complexity" evidence="4">
    <location>
        <begin position="1415"/>
        <end position="1430"/>
    </location>
</feature>
<feature type="compositionally biased region" description="Low complexity" evidence="4">
    <location>
        <begin position="1"/>
        <end position="12"/>
    </location>
</feature>
<name>A0A388M4L2_CHABU</name>
<feature type="compositionally biased region" description="Basic and acidic residues" evidence="4">
    <location>
        <begin position="1856"/>
        <end position="1870"/>
    </location>
</feature>
<proteinExistence type="predicted"/>
<dbReference type="SUPFAM" id="SSF47676">
    <property type="entry name" value="Conserved domain common to transcription factors TFIIS, elongin A, CRSP70"/>
    <property type="match status" value="1"/>
</dbReference>
<feature type="compositionally biased region" description="Gly residues" evidence="4">
    <location>
        <begin position="487"/>
        <end position="506"/>
    </location>
</feature>
<organism evidence="6 7">
    <name type="scientific">Chara braunii</name>
    <name type="common">Braun's stonewort</name>
    <dbReference type="NCBI Taxonomy" id="69332"/>
    <lineage>
        <taxon>Eukaryota</taxon>
        <taxon>Viridiplantae</taxon>
        <taxon>Streptophyta</taxon>
        <taxon>Charophyceae</taxon>
        <taxon>Charales</taxon>
        <taxon>Characeae</taxon>
        <taxon>Chara</taxon>
    </lineage>
</organism>
<feature type="region of interest" description="Disordered" evidence="4">
    <location>
        <begin position="1793"/>
        <end position="1935"/>
    </location>
</feature>
<dbReference type="PANTHER" id="PTHR46548:SF1">
    <property type="entry name" value="BAH AND TFIIS DOMAIN-CONTAINING PROTEIN-RELATED"/>
    <property type="match status" value="1"/>
</dbReference>
<feature type="region of interest" description="Disordered" evidence="4">
    <location>
        <begin position="1708"/>
        <end position="1781"/>
    </location>
</feature>
<feature type="region of interest" description="Disordered" evidence="4">
    <location>
        <begin position="2250"/>
        <end position="2319"/>
    </location>
</feature>
<feature type="region of interest" description="Disordered" evidence="4">
    <location>
        <begin position="1583"/>
        <end position="1606"/>
    </location>
</feature>
<dbReference type="PROSITE" id="PS51319">
    <property type="entry name" value="TFIIS_N"/>
    <property type="match status" value="1"/>
</dbReference>
<feature type="compositionally biased region" description="Gly residues" evidence="4">
    <location>
        <begin position="35"/>
        <end position="45"/>
    </location>
</feature>
<feature type="compositionally biased region" description="Polar residues" evidence="4">
    <location>
        <begin position="1884"/>
        <end position="1893"/>
    </location>
</feature>
<feature type="region of interest" description="Disordered" evidence="4">
    <location>
        <begin position="1339"/>
        <end position="1382"/>
    </location>
</feature>
<feature type="region of interest" description="Disordered" evidence="4">
    <location>
        <begin position="3241"/>
        <end position="3260"/>
    </location>
</feature>
<feature type="compositionally biased region" description="Basic and acidic residues" evidence="4">
    <location>
        <begin position="1742"/>
        <end position="1758"/>
    </location>
</feature>
<dbReference type="InterPro" id="IPR035441">
    <property type="entry name" value="TFIIS/LEDGF_dom_sf"/>
</dbReference>
<feature type="compositionally biased region" description="Basic and acidic residues" evidence="4">
    <location>
        <begin position="2267"/>
        <end position="2278"/>
    </location>
</feature>
<feature type="compositionally biased region" description="Polar residues" evidence="4">
    <location>
        <begin position="2224"/>
        <end position="2237"/>
    </location>
</feature>
<comment type="caution">
    <text evidence="6">The sequence shown here is derived from an EMBL/GenBank/DDBJ whole genome shotgun (WGS) entry which is preliminary data.</text>
</comment>
<feature type="region of interest" description="Disordered" evidence="4">
    <location>
        <begin position="1040"/>
        <end position="1064"/>
    </location>
</feature>
<feature type="compositionally biased region" description="Low complexity" evidence="4">
    <location>
        <begin position="3118"/>
        <end position="3131"/>
    </location>
</feature>
<feature type="region of interest" description="Disordered" evidence="4">
    <location>
        <begin position="2964"/>
        <end position="3062"/>
    </location>
</feature>